<evidence type="ECO:0000256" key="1">
    <source>
        <dbReference type="SAM" id="MobiDB-lite"/>
    </source>
</evidence>
<feature type="region of interest" description="Disordered" evidence="1">
    <location>
        <begin position="1"/>
        <end position="67"/>
    </location>
</feature>
<protein>
    <submittedName>
        <fullName evidence="2">Uncharacterized protein</fullName>
    </submittedName>
</protein>
<evidence type="ECO:0000313" key="3">
    <source>
        <dbReference type="Proteomes" id="UP000507245"/>
    </source>
</evidence>
<accession>A0A6J5Y3X7</accession>
<reference evidence="3" key="1">
    <citation type="journal article" date="2020" name="Genome Biol.">
        <title>Gamete binning: chromosome-level and haplotype-resolved genome assembly enabled by high-throughput single-cell sequencing of gamete genomes.</title>
        <authorList>
            <person name="Campoy J.A."/>
            <person name="Sun H."/>
            <person name="Goel M."/>
            <person name="Jiao W.-B."/>
            <person name="Folz-Donahue K."/>
            <person name="Wang N."/>
            <person name="Rubio M."/>
            <person name="Liu C."/>
            <person name="Kukat C."/>
            <person name="Ruiz D."/>
            <person name="Huettel B."/>
            <person name="Schneeberger K."/>
        </authorList>
    </citation>
    <scope>NUCLEOTIDE SEQUENCE [LARGE SCALE GENOMIC DNA]</scope>
    <source>
        <strain evidence="3">cv. Rojo Pasion</strain>
    </source>
</reference>
<keyword evidence="3" id="KW-1185">Reference proteome</keyword>
<dbReference type="Proteomes" id="UP000507245">
    <property type="component" value="Unassembled WGS sequence"/>
</dbReference>
<proteinExistence type="predicted"/>
<organism evidence="2 3">
    <name type="scientific">Prunus armeniaca</name>
    <name type="common">Apricot</name>
    <name type="synonym">Armeniaca vulgaris</name>
    <dbReference type="NCBI Taxonomy" id="36596"/>
    <lineage>
        <taxon>Eukaryota</taxon>
        <taxon>Viridiplantae</taxon>
        <taxon>Streptophyta</taxon>
        <taxon>Embryophyta</taxon>
        <taxon>Tracheophyta</taxon>
        <taxon>Spermatophyta</taxon>
        <taxon>Magnoliopsida</taxon>
        <taxon>eudicotyledons</taxon>
        <taxon>Gunneridae</taxon>
        <taxon>Pentapetalae</taxon>
        <taxon>rosids</taxon>
        <taxon>fabids</taxon>
        <taxon>Rosales</taxon>
        <taxon>Rosaceae</taxon>
        <taxon>Amygdaloideae</taxon>
        <taxon>Amygdaleae</taxon>
        <taxon>Prunus</taxon>
    </lineage>
</organism>
<dbReference type="EMBL" id="CAEKKB010000007">
    <property type="protein sequence ID" value="CAB4319117.1"/>
    <property type="molecule type" value="Genomic_DNA"/>
</dbReference>
<dbReference type="AlphaFoldDB" id="A0A6J5Y3X7"/>
<gene>
    <name evidence="2" type="ORF">ORAREDHAP_LOCUS46294</name>
</gene>
<sequence length="86" mass="9052">MGGGGGGNDHDGDHVDVACVVQEGHGEVKGVLAEEEEGHGRLGPEEEVDQGDQEDQEDQEDLDDHARAPAVVVDGLAYFSISIKLD</sequence>
<name>A0A6J5Y3X7_PRUAR</name>
<evidence type="ECO:0000313" key="2">
    <source>
        <dbReference type="EMBL" id="CAB4319117.1"/>
    </source>
</evidence>
<feature type="compositionally biased region" description="Acidic residues" evidence="1">
    <location>
        <begin position="45"/>
        <end position="63"/>
    </location>
</feature>